<reference evidence="1 2" key="1">
    <citation type="submission" date="2022-11" db="EMBL/GenBank/DDBJ databases">
        <title>Whole genome sequence of Eschrichtius robustus ER-17-0199.</title>
        <authorList>
            <person name="Bruniche-Olsen A."/>
            <person name="Black A.N."/>
            <person name="Fields C.J."/>
            <person name="Walden K."/>
            <person name="Dewoody J.A."/>
        </authorList>
    </citation>
    <scope>NUCLEOTIDE SEQUENCE [LARGE SCALE GENOMIC DNA]</scope>
    <source>
        <strain evidence="1">ER-17-0199</strain>
        <tissue evidence="1">Blubber</tissue>
    </source>
</reference>
<accession>A0AB34HR38</accession>
<dbReference type="EMBL" id="JAIQCJ010000577">
    <property type="protein sequence ID" value="KAJ8795311.1"/>
    <property type="molecule type" value="Genomic_DNA"/>
</dbReference>
<comment type="caution">
    <text evidence="1">The sequence shown here is derived from an EMBL/GenBank/DDBJ whole genome shotgun (WGS) entry which is preliminary data.</text>
</comment>
<dbReference type="AlphaFoldDB" id="A0AB34HR38"/>
<protein>
    <submittedName>
        <fullName evidence="1">Uncharacterized protein</fullName>
    </submittedName>
</protein>
<sequence>MACAALGLEALQPLQPEPPPEPAFSEAQKWIELLRHPSGPRASCDPLTLWHWRLGRANLSSCRFQALPKEAQCEQKRSKASLCASPQSPCRRSMSGVLLPVLPPPVGSPSPPFRSGVVRVSTEAHTHRSLWLYSWHRVRCEAGTAQRAGEPARPTCECAIRRDVAQPLAAPTPSQRRWDGLPGAGYPAPLAYFTS</sequence>
<name>A0AB34HR38_ESCRO</name>
<dbReference type="Proteomes" id="UP001159641">
    <property type="component" value="Unassembled WGS sequence"/>
</dbReference>
<evidence type="ECO:0000313" key="1">
    <source>
        <dbReference type="EMBL" id="KAJ8795311.1"/>
    </source>
</evidence>
<keyword evidence="2" id="KW-1185">Reference proteome</keyword>
<proteinExistence type="predicted"/>
<organism evidence="1 2">
    <name type="scientific">Eschrichtius robustus</name>
    <name type="common">California gray whale</name>
    <name type="synonym">Eschrichtius gibbosus</name>
    <dbReference type="NCBI Taxonomy" id="9764"/>
    <lineage>
        <taxon>Eukaryota</taxon>
        <taxon>Metazoa</taxon>
        <taxon>Chordata</taxon>
        <taxon>Craniata</taxon>
        <taxon>Vertebrata</taxon>
        <taxon>Euteleostomi</taxon>
        <taxon>Mammalia</taxon>
        <taxon>Eutheria</taxon>
        <taxon>Laurasiatheria</taxon>
        <taxon>Artiodactyla</taxon>
        <taxon>Whippomorpha</taxon>
        <taxon>Cetacea</taxon>
        <taxon>Mysticeti</taxon>
        <taxon>Eschrichtiidae</taxon>
        <taxon>Eschrichtius</taxon>
    </lineage>
</organism>
<evidence type="ECO:0000313" key="2">
    <source>
        <dbReference type="Proteomes" id="UP001159641"/>
    </source>
</evidence>
<gene>
    <name evidence="1" type="ORF">J1605_018326</name>
</gene>